<evidence type="ECO:0000313" key="2">
    <source>
        <dbReference type="EMBL" id="KRX02363.1"/>
    </source>
</evidence>
<proteinExistence type="predicted"/>
<feature type="compositionally biased region" description="Basic residues" evidence="1">
    <location>
        <begin position="320"/>
        <end position="330"/>
    </location>
</feature>
<dbReference type="EMBL" id="LDAU01000155">
    <property type="protein sequence ID" value="KRX02363.1"/>
    <property type="molecule type" value="Genomic_DNA"/>
</dbReference>
<dbReference type="AlphaFoldDB" id="A0A0V0QJK8"/>
<dbReference type="InParanoid" id="A0A0V0QJK8"/>
<dbReference type="Proteomes" id="UP000054937">
    <property type="component" value="Unassembled WGS sequence"/>
</dbReference>
<evidence type="ECO:0000313" key="3">
    <source>
        <dbReference type="Proteomes" id="UP000054937"/>
    </source>
</evidence>
<evidence type="ECO:0000256" key="1">
    <source>
        <dbReference type="SAM" id="MobiDB-lite"/>
    </source>
</evidence>
<sequence length="744" mass="88099">MDQNKKGLVKQMFNVQPQKKSETEKQFQIKNLSHKQIVKQPEIKIETQLRQKIDSQMQNSSLAVSNQSSFSIKNQKNYQGQSKYIKDNGREKTLFRNQIKLSEQNKSIQIDYPRSSKNIEYENQSPKNHRKIWNRKKTRSQHSNYENHGDKNNLNKKYSEQNQIYKNKQKEQINLNQFNCDQNYDNKPLNVQQNGKINCIQISNHSYVSPNKNQSIQMRIKKIGNNLHIIKNDQIQNIIEGQQKPSIQLQNKLKFTQNKYNDKSSSLTKKTRNSIQITKINTKKINRKQSLQFYQHNLPEFSSPLSAQFKRQRLLQSQQKNKKSISKKKGEKSTLKLKEDKFQQQNLGSDALAHIQQNKVQDNNFYQEIHNNEIQLINLDTSQKNNDEQQYLGKIKIDKLDRSISISDSYLENKNTNLTENQGNQSNLTRKQNNNINLDSLFDNEKEIMQIQEIKETNAQDFNDQDYTITNEYYLNNAVCEDDFINQVETGDLILMKTDNFQAQMQSYFTRSKYDHIGIIYKNKQRGYVYVFDSLPGLGVRKTEWINYIHRNNLFFKVMYRPLIFKDKYSNKFIQILEQFMEESIGTTYDWGIKKMLRKNSFQFENKFDQNYDNVNIQKTARQNKDNQQLQDISRTDNINNKNSLQLNKNKNNSNIQLKSDKNNYKLDNLNIQNQNQQNQEGVFCSELVAKFFKKIGIIDKDKQSTSYWPVHFTEKRNLQLQQGATLGQETIIVLDRHVIQNQY</sequence>
<feature type="region of interest" description="Disordered" evidence="1">
    <location>
        <begin position="316"/>
        <end position="337"/>
    </location>
</feature>
<accession>A0A0V0QJK8</accession>
<dbReference type="SUPFAM" id="SSF54001">
    <property type="entry name" value="Cysteine proteinases"/>
    <property type="match status" value="1"/>
</dbReference>
<protein>
    <submittedName>
        <fullName evidence="2">Uncharacterized protein</fullName>
    </submittedName>
</protein>
<keyword evidence="3" id="KW-1185">Reference proteome</keyword>
<dbReference type="PANTHER" id="PTHR47112:SF1">
    <property type="entry name" value="PX DOMAIN-CONTAINING PROTEIN"/>
    <property type="match status" value="1"/>
</dbReference>
<feature type="compositionally biased region" description="Basic residues" evidence="1">
    <location>
        <begin position="127"/>
        <end position="140"/>
    </location>
</feature>
<feature type="region of interest" description="Disordered" evidence="1">
    <location>
        <begin position="123"/>
        <end position="156"/>
    </location>
</feature>
<gene>
    <name evidence="2" type="ORF">PPERSA_09980</name>
</gene>
<dbReference type="OrthoDB" id="289113at2759"/>
<dbReference type="Gene3D" id="3.90.1720.10">
    <property type="entry name" value="endopeptidase domain like (from Nostoc punctiforme)"/>
    <property type="match status" value="1"/>
</dbReference>
<dbReference type="PANTHER" id="PTHR47112">
    <property type="entry name" value="PX DOMAIN-CONTAINING PROTEIN"/>
    <property type="match status" value="1"/>
</dbReference>
<reference evidence="2 3" key="1">
    <citation type="journal article" date="2015" name="Sci. Rep.">
        <title>Genome of the facultative scuticociliatosis pathogen Pseudocohnilembus persalinus provides insight into its virulence through horizontal gene transfer.</title>
        <authorList>
            <person name="Xiong J."/>
            <person name="Wang G."/>
            <person name="Cheng J."/>
            <person name="Tian M."/>
            <person name="Pan X."/>
            <person name="Warren A."/>
            <person name="Jiang C."/>
            <person name="Yuan D."/>
            <person name="Miao W."/>
        </authorList>
    </citation>
    <scope>NUCLEOTIDE SEQUENCE [LARGE SCALE GENOMIC DNA]</scope>
    <source>
        <strain evidence="2">36N120E</strain>
    </source>
</reference>
<dbReference type="InterPro" id="IPR038765">
    <property type="entry name" value="Papain-like_cys_pep_sf"/>
</dbReference>
<feature type="compositionally biased region" description="Basic and acidic residues" evidence="1">
    <location>
        <begin position="145"/>
        <end position="156"/>
    </location>
</feature>
<name>A0A0V0QJK8_PSEPJ</name>
<comment type="caution">
    <text evidence="2">The sequence shown here is derived from an EMBL/GenBank/DDBJ whole genome shotgun (WGS) entry which is preliminary data.</text>
</comment>
<organism evidence="2 3">
    <name type="scientific">Pseudocohnilembus persalinus</name>
    <name type="common">Ciliate</name>
    <dbReference type="NCBI Taxonomy" id="266149"/>
    <lineage>
        <taxon>Eukaryota</taxon>
        <taxon>Sar</taxon>
        <taxon>Alveolata</taxon>
        <taxon>Ciliophora</taxon>
        <taxon>Intramacronucleata</taxon>
        <taxon>Oligohymenophorea</taxon>
        <taxon>Scuticociliatia</taxon>
        <taxon>Philasterida</taxon>
        <taxon>Pseudocohnilembidae</taxon>
        <taxon>Pseudocohnilembus</taxon>
    </lineage>
</organism>